<keyword evidence="2" id="KW-0472">Membrane</keyword>
<evidence type="ECO:0000259" key="3">
    <source>
        <dbReference type="PROSITE" id="PS50234"/>
    </source>
</evidence>
<evidence type="ECO:0000313" key="4">
    <source>
        <dbReference type="EMBL" id="GAA2432425.1"/>
    </source>
</evidence>
<feature type="transmembrane region" description="Helical" evidence="2">
    <location>
        <begin position="599"/>
        <end position="618"/>
    </location>
</feature>
<dbReference type="Gene3D" id="3.40.50.410">
    <property type="entry name" value="von Willebrand factor, type A domain"/>
    <property type="match status" value="1"/>
</dbReference>
<dbReference type="Pfam" id="PF00092">
    <property type="entry name" value="VWA"/>
    <property type="match status" value="1"/>
</dbReference>
<feature type="region of interest" description="Disordered" evidence="1">
    <location>
        <begin position="683"/>
        <end position="778"/>
    </location>
</feature>
<protein>
    <recommendedName>
        <fullName evidence="3">VWFA domain-containing protein</fullName>
    </recommendedName>
</protein>
<accession>A0ABN3JKF2</accession>
<feature type="region of interest" description="Disordered" evidence="1">
    <location>
        <begin position="305"/>
        <end position="326"/>
    </location>
</feature>
<evidence type="ECO:0000313" key="5">
    <source>
        <dbReference type="Proteomes" id="UP001501231"/>
    </source>
</evidence>
<keyword evidence="2" id="KW-1133">Transmembrane helix</keyword>
<dbReference type="PROSITE" id="PS50234">
    <property type="entry name" value="VWFA"/>
    <property type="match status" value="1"/>
</dbReference>
<dbReference type="SMART" id="SM00327">
    <property type="entry name" value="VWA"/>
    <property type="match status" value="1"/>
</dbReference>
<evidence type="ECO:0000256" key="1">
    <source>
        <dbReference type="SAM" id="MobiDB-lite"/>
    </source>
</evidence>
<organism evidence="4 5">
    <name type="scientific">Actinomadura vinacea</name>
    <dbReference type="NCBI Taxonomy" id="115336"/>
    <lineage>
        <taxon>Bacteria</taxon>
        <taxon>Bacillati</taxon>
        <taxon>Actinomycetota</taxon>
        <taxon>Actinomycetes</taxon>
        <taxon>Streptosporangiales</taxon>
        <taxon>Thermomonosporaceae</taxon>
        <taxon>Actinomadura</taxon>
    </lineage>
</organism>
<feature type="compositionally biased region" description="Basic and acidic residues" evidence="1">
    <location>
        <begin position="691"/>
        <end position="702"/>
    </location>
</feature>
<keyword evidence="2" id="KW-0812">Transmembrane</keyword>
<evidence type="ECO:0000256" key="2">
    <source>
        <dbReference type="SAM" id="Phobius"/>
    </source>
</evidence>
<dbReference type="SUPFAM" id="SSF53300">
    <property type="entry name" value="vWA-like"/>
    <property type="match status" value="1"/>
</dbReference>
<feature type="compositionally biased region" description="Basic residues" evidence="1">
    <location>
        <begin position="733"/>
        <end position="745"/>
    </location>
</feature>
<sequence length="778" mass="81611">MVVAGALWPVQPVSARSAPPAAPPAAAAPATAPETTPLDIVILADESASLSPQDVKEEIKATATIAQSGLNRRSRVTVLGFGSNNGGDGQRAVTELCRPTVVESAVRNDYLASCVRGLHRRTEAEGNDTDHVAALSQAIRTLEQGGPDGALKVVFVLTDGNLDVHRSPNYGRAEGDRNTEAQRQLKTQLGLASAGRIQIWPLGFGSQIDQGALNGLAAGGSQQACNDRPGSRPRARVVRGSGDVLRSLSEAHAAAACYGLSPTDTTELQPGGEGELIVAIPPIATDGKITVSKGDPRVRVDYYAPGGDRPVPSSGRTGDTEFSRSGENSVVETLGLVNPAAGKWKVKLTAPKELSRQLVSATAIWQGAVRSSIVVEPPAARTGQPLTVRLSLLTRRGAVTDPGTLASLNFAVVATGPALGGRQSDVVVRDDGKAPDDVARDGRYAGTLTAPGTAGDVTFTGVVSGEGIRAERVPVTVGVSADAPVLQGRIAFDSEAEVRPGAAVEGTLTMENAGGPVNARLVLEGPSQAATTLSAADLAVRQGRSDHPFQVRFGPQAALGGTSLTVKAVDPANLGKVYANGQLTVTIEPPPTWWERNRAFILAGLLVLALIAAALLWVRHVRRRRVDVRGLVAVLNRDGDPVGPKLRAPTGKWAAQFRFIIRDSDEGRPRLDYPKRGERAYLVRRGQPGRVDVRTPDGERQEVPIGAAGQPIETSGDGASGDAQWTLAFTDKRRPRPSSRPKPRPRPGSSRDPRADDPMTGGSARPHEPGPDDPEIEL</sequence>
<reference evidence="4 5" key="1">
    <citation type="journal article" date="2019" name="Int. J. Syst. Evol. Microbiol.">
        <title>The Global Catalogue of Microorganisms (GCM) 10K type strain sequencing project: providing services to taxonomists for standard genome sequencing and annotation.</title>
        <authorList>
            <consortium name="The Broad Institute Genomics Platform"/>
            <consortium name="The Broad Institute Genome Sequencing Center for Infectious Disease"/>
            <person name="Wu L."/>
            <person name="Ma J."/>
        </authorList>
    </citation>
    <scope>NUCLEOTIDE SEQUENCE [LARGE SCALE GENOMIC DNA]</scope>
    <source>
        <strain evidence="4 5">JCM 3325</strain>
    </source>
</reference>
<comment type="caution">
    <text evidence="4">The sequence shown here is derived from an EMBL/GenBank/DDBJ whole genome shotgun (WGS) entry which is preliminary data.</text>
</comment>
<feature type="domain" description="VWFA" evidence="3">
    <location>
        <begin position="39"/>
        <end position="252"/>
    </location>
</feature>
<dbReference type="InterPro" id="IPR036465">
    <property type="entry name" value="vWFA_dom_sf"/>
</dbReference>
<dbReference type="Proteomes" id="UP001501231">
    <property type="component" value="Unassembled WGS sequence"/>
</dbReference>
<keyword evidence="5" id="KW-1185">Reference proteome</keyword>
<dbReference type="EMBL" id="BAAARW010000020">
    <property type="protein sequence ID" value="GAA2432425.1"/>
    <property type="molecule type" value="Genomic_DNA"/>
</dbReference>
<name>A0ABN3JKF2_9ACTN</name>
<dbReference type="CDD" id="cd00198">
    <property type="entry name" value="vWFA"/>
    <property type="match status" value="1"/>
</dbReference>
<gene>
    <name evidence="4" type="ORF">GCM10010191_53060</name>
</gene>
<dbReference type="InterPro" id="IPR002035">
    <property type="entry name" value="VWF_A"/>
</dbReference>
<proteinExistence type="predicted"/>